<proteinExistence type="inferred from homology"/>
<dbReference type="EMBL" id="RBZU01000012">
    <property type="protein sequence ID" value="RKP47811.1"/>
    <property type="molecule type" value="Genomic_DNA"/>
</dbReference>
<dbReference type="Pfam" id="PF13561">
    <property type="entry name" value="adh_short_C2"/>
    <property type="match status" value="1"/>
</dbReference>
<evidence type="ECO:0000313" key="6">
    <source>
        <dbReference type="EMBL" id="RKP47811.1"/>
    </source>
</evidence>
<accession>A0A494XDR3</accession>
<comment type="caution">
    <text evidence="6">The sequence shown here is derived from an EMBL/GenBank/DDBJ whole genome shotgun (WGS) entry which is preliminary data.</text>
</comment>
<dbReference type="PROSITE" id="PS00061">
    <property type="entry name" value="ADH_SHORT"/>
    <property type="match status" value="1"/>
</dbReference>
<dbReference type="NCBIfam" id="NF005559">
    <property type="entry name" value="PRK07231.1"/>
    <property type="match status" value="1"/>
</dbReference>
<dbReference type="Proteomes" id="UP000270342">
    <property type="component" value="Unassembled WGS sequence"/>
</dbReference>
<evidence type="ECO:0000256" key="4">
    <source>
        <dbReference type="ARBA" id="ARBA00023098"/>
    </source>
</evidence>
<keyword evidence="5" id="KW-0753">Steroid metabolism</keyword>
<dbReference type="GO" id="GO:0047936">
    <property type="term" value="F:glucose 1-dehydrogenase [NAD(P)+] activity"/>
    <property type="evidence" value="ECO:0007669"/>
    <property type="project" value="UniProtKB-EC"/>
</dbReference>
<dbReference type="PRINTS" id="PR00081">
    <property type="entry name" value="GDHRDH"/>
</dbReference>
<evidence type="ECO:0000313" key="7">
    <source>
        <dbReference type="Proteomes" id="UP000270342"/>
    </source>
</evidence>
<evidence type="ECO:0000256" key="5">
    <source>
        <dbReference type="ARBA" id="ARBA00023221"/>
    </source>
</evidence>
<dbReference type="InterPro" id="IPR002347">
    <property type="entry name" value="SDR_fam"/>
</dbReference>
<dbReference type="OrthoDB" id="9806974at2"/>
<dbReference type="SUPFAM" id="SSF51735">
    <property type="entry name" value="NAD(P)-binding Rossmann-fold domains"/>
    <property type="match status" value="1"/>
</dbReference>
<dbReference type="InterPro" id="IPR036291">
    <property type="entry name" value="NAD(P)-bd_dom_sf"/>
</dbReference>
<dbReference type="FunFam" id="3.40.50.720:FF:000084">
    <property type="entry name" value="Short-chain dehydrogenase reductase"/>
    <property type="match status" value="1"/>
</dbReference>
<dbReference type="AlphaFoldDB" id="A0A494XDR3"/>
<evidence type="ECO:0000256" key="2">
    <source>
        <dbReference type="ARBA" id="ARBA00023002"/>
    </source>
</evidence>
<evidence type="ECO:0000256" key="1">
    <source>
        <dbReference type="ARBA" id="ARBA00006484"/>
    </source>
</evidence>
<keyword evidence="2 6" id="KW-0560">Oxidoreductase</keyword>
<dbReference type="GO" id="GO:0008202">
    <property type="term" value="P:steroid metabolic process"/>
    <property type="evidence" value="ECO:0007669"/>
    <property type="project" value="UniProtKB-KW"/>
</dbReference>
<organism evidence="6 7">
    <name type="scientific">Pararobbsia silviterrae</name>
    <dbReference type="NCBI Taxonomy" id="1792498"/>
    <lineage>
        <taxon>Bacteria</taxon>
        <taxon>Pseudomonadati</taxon>
        <taxon>Pseudomonadota</taxon>
        <taxon>Betaproteobacteria</taxon>
        <taxon>Burkholderiales</taxon>
        <taxon>Burkholderiaceae</taxon>
        <taxon>Pararobbsia</taxon>
    </lineage>
</organism>
<dbReference type="RefSeq" id="WP_121089705.1">
    <property type="nucleotide sequence ID" value="NZ_RBZU01000012.1"/>
</dbReference>
<name>A0A494XDR3_9BURK</name>
<gene>
    <name evidence="6" type="ORF">D7S86_22930</name>
</gene>
<keyword evidence="3" id="KW-0520">NAD</keyword>
<keyword evidence="4" id="KW-0443">Lipid metabolism</keyword>
<evidence type="ECO:0000256" key="3">
    <source>
        <dbReference type="ARBA" id="ARBA00023027"/>
    </source>
</evidence>
<sequence>MSEKQLQDKVAIVTGAARGIGEAIARAFAAEGAKVVVADIDADAAQQVADSLEGAIAVRCDVRRSDDVEALVNAAVKRHGRLDIMVPNAGVARVAPLAATSYDDWREVTSVNLDGVFLCIRHAAPAIIAAGGGSIINMASVTAKAACPLIGSYAAAKAGVVSLTQTAAVELRAHNVRVNAILPAFIDTELVTSHKAEFEAQLNLPDFGAVIAQRQGRYGKTDEVAQLAVFLASNRSSFSNGSGFVIDGGVSSSLL</sequence>
<protein>
    <submittedName>
        <fullName evidence="6">Glucose 1-dehydrogenase</fullName>
        <ecNumber evidence="6">1.1.1.47</ecNumber>
    </submittedName>
</protein>
<keyword evidence="7" id="KW-1185">Reference proteome</keyword>
<dbReference type="Gene3D" id="3.40.50.720">
    <property type="entry name" value="NAD(P)-binding Rossmann-like Domain"/>
    <property type="match status" value="1"/>
</dbReference>
<reference evidence="6 7" key="1">
    <citation type="submission" date="2018-10" db="EMBL/GenBank/DDBJ databases">
        <title>Robbsia sp. DHC34, isolated from soil.</title>
        <authorList>
            <person name="Gao Z.-H."/>
            <person name="Qiu L.-H."/>
        </authorList>
    </citation>
    <scope>NUCLEOTIDE SEQUENCE [LARGE SCALE GENOMIC DNA]</scope>
    <source>
        <strain evidence="6 7">DHC34</strain>
    </source>
</reference>
<comment type="similarity">
    <text evidence="1">Belongs to the short-chain dehydrogenases/reductases (SDR) family.</text>
</comment>
<dbReference type="PANTHER" id="PTHR43180:SF28">
    <property type="entry name" value="NAD(P)-BINDING ROSSMANN-FOLD SUPERFAMILY PROTEIN"/>
    <property type="match status" value="1"/>
</dbReference>
<dbReference type="PRINTS" id="PR00080">
    <property type="entry name" value="SDRFAMILY"/>
</dbReference>
<dbReference type="EC" id="1.1.1.47" evidence="6"/>
<dbReference type="InterPro" id="IPR020904">
    <property type="entry name" value="Sc_DH/Rdtase_CS"/>
</dbReference>
<dbReference type="PANTHER" id="PTHR43180">
    <property type="entry name" value="3-OXOACYL-(ACYL-CARRIER-PROTEIN) REDUCTASE (AFU_ORTHOLOGUE AFUA_6G11210)"/>
    <property type="match status" value="1"/>
</dbReference>